<feature type="transmembrane region" description="Helical" evidence="1">
    <location>
        <begin position="35"/>
        <end position="55"/>
    </location>
</feature>
<evidence type="ECO:0000256" key="1">
    <source>
        <dbReference type="SAM" id="Phobius"/>
    </source>
</evidence>
<name>A0A2V2Z031_9BACL</name>
<keyword evidence="1" id="KW-0472">Membrane</keyword>
<organism evidence="2 3">
    <name type="scientific">Paenibacillus cellulosilyticus</name>
    <dbReference type="NCBI Taxonomy" id="375489"/>
    <lineage>
        <taxon>Bacteria</taxon>
        <taxon>Bacillati</taxon>
        <taxon>Bacillota</taxon>
        <taxon>Bacilli</taxon>
        <taxon>Bacillales</taxon>
        <taxon>Paenibacillaceae</taxon>
        <taxon>Paenibacillus</taxon>
    </lineage>
</organism>
<dbReference type="Proteomes" id="UP000246635">
    <property type="component" value="Unassembled WGS sequence"/>
</dbReference>
<feature type="transmembrane region" description="Helical" evidence="1">
    <location>
        <begin position="6"/>
        <end position="23"/>
    </location>
</feature>
<keyword evidence="1" id="KW-1133">Transmembrane helix</keyword>
<dbReference type="AlphaFoldDB" id="A0A2V2Z031"/>
<reference evidence="2 3" key="1">
    <citation type="submission" date="2018-05" db="EMBL/GenBank/DDBJ databases">
        <title>Genomic Encyclopedia of Type Strains, Phase III (KMG-III): the genomes of soil and plant-associated and newly described type strains.</title>
        <authorList>
            <person name="Whitman W."/>
        </authorList>
    </citation>
    <scope>NUCLEOTIDE SEQUENCE [LARGE SCALE GENOMIC DNA]</scope>
    <source>
        <strain evidence="2 3">CECT 5696</strain>
    </source>
</reference>
<dbReference type="RefSeq" id="WP_110041953.1">
    <property type="nucleotide sequence ID" value="NZ_CP054613.1"/>
</dbReference>
<dbReference type="OrthoDB" id="2970258at2"/>
<evidence type="ECO:0000313" key="3">
    <source>
        <dbReference type="Proteomes" id="UP000246635"/>
    </source>
</evidence>
<keyword evidence="3" id="KW-1185">Reference proteome</keyword>
<protein>
    <submittedName>
        <fullName evidence="2">Uncharacterized protein</fullName>
    </submittedName>
</protein>
<keyword evidence="1" id="KW-0812">Transmembrane</keyword>
<dbReference type="EMBL" id="QGTQ01000001">
    <property type="protein sequence ID" value="PWW08414.1"/>
    <property type="molecule type" value="Genomic_DNA"/>
</dbReference>
<gene>
    <name evidence="2" type="ORF">DFQ01_101135</name>
</gene>
<sequence length="76" mass="8605">MNLSKTHIAVVTLVAIGMLLFDWRGLTDIRTKIAYFSLYIPGFTLAILLIIYPNLPGPVQWMRPLFAPLAKLLFKS</sequence>
<proteinExistence type="predicted"/>
<comment type="caution">
    <text evidence="2">The sequence shown here is derived from an EMBL/GenBank/DDBJ whole genome shotgun (WGS) entry which is preliminary data.</text>
</comment>
<evidence type="ECO:0000313" key="2">
    <source>
        <dbReference type="EMBL" id="PWW08414.1"/>
    </source>
</evidence>
<accession>A0A2V2Z031</accession>